<evidence type="ECO:0000313" key="2">
    <source>
        <dbReference type="EMBL" id="GDY33831.1"/>
    </source>
</evidence>
<dbReference type="Proteomes" id="UP000298860">
    <property type="component" value="Unassembled WGS sequence"/>
</dbReference>
<gene>
    <name evidence="2" type="ORF">GTS_54640</name>
</gene>
<dbReference type="RefSeq" id="WP_137816740.1">
    <property type="nucleotide sequence ID" value="NZ_BJFL01000060.1"/>
</dbReference>
<evidence type="ECO:0000313" key="3">
    <source>
        <dbReference type="Proteomes" id="UP000298860"/>
    </source>
</evidence>
<feature type="transmembrane region" description="Helical" evidence="1">
    <location>
        <begin position="54"/>
        <end position="72"/>
    </location>
</feature>
<dbReference type="AlphaFoldDB" id="A0A4D4JAZ9"/>
<organism evidence="2 3">
    <name type="scientific">Gandjariella thermophila</name>
    <dbReference type="NCBI Taxonomy" id="1931992"/>
    <lineage>
        <taxon>Bacteria</taxon>
        <taxon>Bacillati</taxon>
        <taxon>Actinomycetota</taxon>
        <taxon>Actinomycetes</taxon>
        <taxon>Pseudonocardiales</taxon>
        <taxon>Pseudonocardiaceae</taxon>
        <taxon>Gandjariella</taxon>
    </lineage>
</organism>
<protein>
    <recommendedName>
        <fullName evidence="4">Cell division protein FtsB</fullName>
    </recommendedName>
</protein>
<dbReference type="Pfam" id="PF12277">
    <property type="entry name" value="DUF3618"/>
    <property type="match status" value="1"/>
</dbReference>
<keyword evidence="1" id="KW-0812">Transmembrane</keyword>
<dbReference type="InterPro" id="IPR022062">
    <property type="entry name" value="DUF3618"/>
</dbReference>
<comment type="caution">
    <text evidence="2">The sequence shown here is derived from an EMBL/GenBank/DDBJ whole genome shotgun (WGS) entry which is preliminary data.</text>
</comment>
<evidence type="ECO:0008006" key="4">
    <source>
        <dbReference type="Google" id="ProtNLM"/>
    </source>
</evidence>
<dbReference type="OrthoDB" id="5196933at2"/>
<accession>A0A4D4JAZ9</accession>
<sequence length="73" mass="8284">MARDPEMIQREIEEAREALAGTLDELSERAHPSRFVESGADALRSRLADPRIKYPLIGLGVLVVLVLLRRLFR</sequence>
<name>A0A4D4JAZ9_9PSEU</name>
<reference evidence="3" key="1">
    <citation type="submission" date="2019-04" db="EMBL/GenBank/DDBJ databases">
        <title>Draft genome sequence of Pseudonocardiaceae bacterium SL3-2-4.</title>
        <authorList>
            <person name="Ningsih F."/>
            <person name="Yokota A."/>
            <person name="Sakai Y."/>
            <person name="Nanatani K."/>
            <person name="Yabe S."/>
            <person name="Oetari A."/>
            <person name="Sjamsuridzal W."/>
        </authorList>
    </citation>
    <scope>NUCLEOTIDE SEQUENCE [LARGE SCALE GENOMIC DNA]</scope>
    <source>
        <strain evidence="3">SL3-2-4</strain>
    </source>
</reference>
<evidence type="ECO:0000256" key="1">
    <source>
        <dbReference type="SAM" id="Phobius"/>
    </source>
</evidence>
<proteinExistence type="predicted"/>
<keyword evidence="1" id="KW-1133">Transmembrane helix</keyword>
<dbReference type="EMBL" id="BJFL01000060">
    <property type="protein sequence ID" value="GDY33831.1"/>
    <property type="molecule type" value="Genomic_DNA"/>
</dbReference>
<keyword evidence="1" id="KW-0472">Membrane</keyword>
<keyword evidence="3" id="KW-1185">Reference proteome</keyword>